<comment type="caution">
    <text evidence="6">The sequence shown here is derived from an EMBL/GenBank/DDBJ whole genome shotgun (WGS) entry which is preliminary data.</text>
</comment>
<evidence type="ECO:0000256" key="4">
    <source>
        <dbReference type="ARBA" id="ARBA00023163"/>
    </source>
</evidence>
<dbReference type="Proteomes" id="UP000780875">
    <property type="component" value="Unassembled WGS sequence"/>
</dbReference>
<dbReference type="SUPFAM" id="SSF88659">
    <property type="entry name" value="Sigma3 and sigma4 domains of RNA polymerase sigma factors"/>
    <property type="match status" value="1"/>
</dbReference>
<dbReference type="NCBIfam" id="TIGR02937">
    <property type="entry name" value="sigma70-ECF"/>
    <property type="match status" value="1"/>
</dbReference>
<dbReference type="InterPro" id="IPR013325">
    <property type="entry name" value="RNA_pol_sigma_r2"/>
</dbReference>
<evidence type="ECO:0000313" key="6">
    <source>
        <dbReference type="EMBL" id="MBZ5738636.1"/>
    </source>
</evidence>
<evidence type="ECO:0000259" key="5">
    <source>
        <dbReference type="Pfam" id="PF08281"/>
    </source>
</evidence>
<dbReference type="EMBL" id="JAIQZJ010000005">
    <property type="protein sequence ID" value="MBZ5738636.1"/>
    <property type="molecule type" value="Genomic_DNA"/>
</dbReference>
<evidence type="ECO:0000256" key="2">
    <source>
        <dbReference type="ARBA" id="ARBA00023015"/>
    </source>
</evidence>
<protein>
    <submittedName>
        <fullName evidence="6">Sigma-70 family RNA polymerase sigma factor</fullName>
    </submittedName>
</protein>
<gene>
    <name evidence="6" type="ORF">K8U61_10725</name>
</gene>
<dbReference type="InterPro" id="IPR013324">
    <property type="entry name" value="RNA_pol_sigma_r3/r4-like"/>
</dbReference>
<organism evidence="6 7">
    <name type="scientific">Nocardioides mangrovi</name>
    <dbReference type="NCBI Taxonomy" id="2874580"/>
    <lineage>
        <taxon>Bacteria</taxon>
        <taxon>Bacillati</taxon>
        <taxon>Actinomycetota</taxon>
        <taxon>Actinomycetes</taxon>
        <taxon>Propionibacteriales</taxon>
        <taxon>Nocardioidaceae</taxon>
        <taxon>Nocardioides</taxon>
    </lineage>
</organism>
<dbReference type="InterPro" id="IPR039425">
    <property type="entry name" value="RNA_pol_sigma-70-like"/>
</dbReference>
<dbReference type="PANTHER" id="PTHR43133:SF25">
    <property type="entry name" value="RNA POLYMERASE SIGMA FACTOR RFAY-RELATED"/>
    <property type="match status" value="1"/>
</dbReference>
<dbReference type="InterPro" id="IPR014284">
    <property type="entry name" value="RNA_pol_sigma-70_dom"/>
</dbReference>
<sequence>MDESRRDRFEEIAPGLVEPLRRYLARRTDPDTAEDVLAETLLVCWRRVTELPDEPLPWAYGVARNCLRNAERSARRQGRAAARLAAQPVDPGPPEAVEVHVALGRLRAEDAELLRLWAWERLEPREIAEVLETTPNAVSVRLTRARAKLRDELRKSSARAGHEQA</sequence>
<evidence type="ECO:0000313" key="7">
    <source>
        <dbReference type="Proteomes" id="UP000780875"/>
    </source>
</evidence>
<evidence type="ECO:0000256" key="3">
    <source>
        <dbReference type="ARBA" id="ARBA00023082"/>
    </source>
</evidence>
<dbReference type="RefSeq" id="WP_224123003.1">
    <property type="nucleotide sequence ID" value="NZ_JAIQZJ010000005.1"/>
</dbReference>
<dbReference type="InterPro" id="IPR036388">
    <property type="entry name" value="WH-like_DNA-bd_sf"/>
</dbReference>
<keyword evidence="3" id="KW-0731">Sigma factor</keyword>
<name>A0ABS7UD58_9ACTN</name>
<dbReference type="SUPFAM" id="SSF88946">
    <property type="entry name" value="Sigma2 domain of RNA polymerase sigma factors"/>
    <property type="match status" value="1"/>
</dbReference>
<feature type="domain" description="RNA polymerase sigma factor 70 region 4 type 2" evidence="5">
    <location>
        <begin position="98"/>
        <end position="149"/>
    </location>
</feature>
<keyword evidence="7" id="KW-1185">Reference proteome</keyword>
<dbReference type="PANTHER" id="PTHR43133">
    <property type="entry name" value="RNA POLYMERASE ECF-TYPE SIGMA FACTO"/>
    <property type="match status" value="1"/>
</dbReference>
<reference evidence="6 7" key="1">
    <citation type="submission" date="2021-09" db="EMBL/GenBank/DDBJ databases">
        <title>Whole genome sequence of Nocardioides sp. GBK3QG-3.</title>
        <authorList>
            <person name="Tuo L."/>
        </authorList>
    </citation>
    <scope>NUCLEOTIDE SEQUENCE [LARGE SCALE GENOMIC DNA]</scope>
    <source>
        <strain evidence="6 7">GBK3QG-3</strain>
    </source>
</reference>
<dbReference type="InterPro" id="IPR013249">
    <property type="entry name" value="RNA_pol_sigma70_r4_t2"/>
</dbReference>
<comment type="similarity">
    <text evidence="1">Belongs to the sigma-70 factor family. ECF subfamily.</text>
</comment>
<keyword evidence="4" id="KW-0804">Transcription</keyword>
<dbReference type="Pfam" id="PF08281">
    <property type="entry name" value="Sigma70_r4_2"/>
    <property type="match status" value="1"/>
</dbReference>
<dbReference type="Gene3D" id="1.10.1740.10">
    <property type="match status" value="1"/>
</dbReference>
<accession>A0ABS7UD58</accession>
<evidence type="ECO:0000256" key="1">
    <source>
        <dbReference type="ARBA" id="ARBA00010641"/>
    </source>
</evidence>
<proteinExistence type="inferred from homology"/>
<dbReference type="Gene3D" id="1.10.10.10">
    <property type="entry name" value="Winged helix-like DNA-binding domain superfamily/Winged helix DNA-binding domain"/>
    <property type="match status" value="1"/>
</dbReference>
<keyword evidence="2" id="KW-0805">Transcription regulation</keyword>